<dbReference type="GO" id="GO:0106309">
    <property type="term" value="F:progesterone 21-hydroxylase activity"/>
    <property type="evidence" value="ECO:0007669"/>
    <property type="project" value="Ensembl"/>
</dbReference>
<evidence type="ECO:0000256" key="12">
    <source>
        <dbReference type="ARBA" id="ARBA00023033"/>
    </source>
</evidence>
<reference evidence="25" key="1">
    <citation type="submission" date="2019-05" db="EMBL/GenBank/DDBJ databases">
        <authorList>
            <person name="Zhang S."/>
            <person name="Liu J."/>
        </authorList>
    </citation>
    <scope>NUCLEOTIDE SEQUENCE [LARGE SCALE GENOMIC DNA]</scope>
</reference>
<evidence type="ECO:0000256" key="21">
    <source>
        <dbReference type="ARBA" id="ARBA00044304"/>
    </source>
</evidence>
<keyword evidence="13" id="KW-0446">Lipid-binding</keyword>
<dbReference type="PRINTS" id="PR00385">
    <property type="entry name" value="P450"/>
</dbReference>
<evidence type="ECO:0000256" key="14">
    <source>
        <dbReference type="ARBA" id="ARBA00023136"/>
    </source>
</evidence>
<evidence type="ECO:0000313" key="26">
    <source>
        <dbReference type="Proteomes" id="UP000694520"/>
    </source>
</evidence>
<comment type="cofactor">
    <cofactor evidence="1">
        <name>heme b</name>
        <dbReference type="ChEBI" id="CHEBI:60344"/>
    </cofactor>
</comment>
<keyword evidence="7 23" id="KW-0479">Metal-binding</keyword>
<evidence type="ECO:0000256" key="10">
    <source>
        <dbReference type="ARBA" id="ARBA00023002"/>
    </source>
</evidence>
<evidence type="ECO:0000256" key="22">
    <source>
        <dbReference type="ARBA" id="ARBA00044342"/>
    </source>
</evidence>
<gene>
    <name evidence="25" type="primary">CYP21A2</name>
</gene>
<keyword evidence="11 23" id="KW-0408">Iron</keyword>
<dbReference type="PRINTS" id="PR00463">
    <property type="entry name" value="EP450I"/>
</dbReference>
<dbReference type="SUPFAM" id="SSF48264">
    <property type="entry name" value="Cytochrome P450"/>
    <property type="match status" value="1"/>
</dbReference>
<comment type="similarity">
    <text evidence="4 24">Belongs to the cytochrome P450 family.</text>
</comment>
<evidence type="ECO:0000256" key="17">
    <source>
        <dbReference type="ARBA" id="ARBA00044116"/>
    </source>
</evidence>
<dbReference type="GO" id="GO:0005789">
    <property type="term" value="C:endoplasmic reticulum membrane"/>
    <property type="evidence" value="ECO:0007669"/>
    <property type="project" value="UniProtKB-SubCell"/>
</dbReference>
<dbReference type="Proteomes" id="UP000694520">
    <property type="component" value="Chromosome 24"/>
</dbReference>
<evidence type="ECO:0000256" key="1">
    <source>
        <dbReference type="ARBA" id="ARBA00001970"/>
    </source>
</evidence>
<reference evidence="25" key="2">
    <citation type="submission" date="2025-08" db="UniProtKB">
        <authorList>
            <consortium name="Ensembl"/>
        </authorList>
    </citation>
    <scope>IDENTIFICATION</scope>
</reference>
<dbReference type="GeneTree" id="ENSGT00940000158338"/>
<dbReference type="GO" id="GO:0004508">
    <property type="term" value="F:steroid 17-alpha-monooxygenase activity"/>
    <property type="evidence" value="ECO:0007669"/>
    <property type="project" value="TreeGrafter"/>
</dbReference>
<organism evidence="25 26">
    <name type="scientific">Bos mutus grunniens</name>
    <name type="common">Wild yak</name>
    <name type="synonym">Bos grunniens</name>
    <dbReference type="NCBI Taxonomy" id="30521"/>
    <lineage>
        <taxon>Eukaryota</taxon>
        <taxon>Metazoa</taxon>
        <taxon>Chordata</taxon>
        <taxon>Craniata</taxon>
        <taxon>Vertebrata</taxon>
        <taxon>Euteleostomi</taxon>
        <taxon>Mammalia</taxon>
        <taxon>Eutheria</taxon>
        <taxon>Laurasiatheria</taxon>
        <taxon>Artiodactyla</taxon>
        <taxon>Ruminantia</taxon>
        <taxon>Pecora</taxon>
        <taxon>Bovidae</taxon>
        <taxon>Bovinae</taxon>
        <taxon>Bos</taxon>
    </lineage>
</organism>
<dbReference type="CDD" id="cd20674">
    <property type="entry name" value="CYP21"/>
    <property type="match status" value="1"/>
</dbReference>
<evidence type="ECO:0000313" key="25">
    <source>
        <dbReference type="Ensembl" id="ENSBGRP00000041453.1"/>
    </source>
</evidence>
<dbReference type="GO" id="GO:0005496">
    <property type="term" value="F:steroid binding"/>
    <property type="evidence" value="ECO:0007669"/>
    <property type="project" value="UniProtKB-KW"/>
</dbReference>
<evidence type="ECO:0000256" key="6">
    <source>
        <dbReference type="ARBA" id="ARBA00022665"/>
    </source>
</evidence>
<dbReference type="GO" id="GO:0042448">
    <property type="term" value="P:progesterone metabolic process"/>
    <property type="evidence" value="ECO:0007669"/>
    <property type="project" value="TreeGrafter"/>
</dbReference>
<evidence type="ECO:0000256" key="9">
    <source>
        <dbReference type="ARBA" id="ARBA00022848"/>
    </source>
</evidence>
<keyword evidence="12 24" id="KW-0503">Monooxygenase</keyword>
<evidence type="ECO:0000256" key="24">
    <source>
        <dbReference type="RuleBase" id="RU000461"/>
    </source>
</evidence>
<dbReference type="GO" id="GO:0103069">
    <property type="term" value="F:17-hydroxyprogesterone 21-hydroxylase activity"/>
    <property type="evidence" value="ECO:0007669"/>
    <property type="project" value="Ensembl"/>
</dbReference>
<keyword evidence="8" id="KW-0256">Endoplasmic reticulum</keyword>
<dbReference type="Pfam" id="PF00067">
    <property type="entry name" value="p450"/>
    <property type="match status" value="1"/>
</dbReference>
<protein>
    <recommendedName>
        <fullName evidence="17">Steroid 21-hydroxylase</fullName>
        <ecNumber evidence="16">1.14.14.16</ecNumber>
    </recommendedName>
    <alternativeName>
        <fullName evidence="21">21-OHase</fullName>
    </alternativeName>
    <alternativeName>
        <fullName evidence="18">Cytochrome P-450c21</fullName>
    </alternativeName>
    <alternativeName>
        <fullName evidence="22">Cytochrome P450 21</fullName>
    </alternativeName>
    <alternativeName>
        <fullName evidence="20">Cytochrome P450 XXI</fullName>
    </alternativeName>
    <alternativeName>
        <fullName evidence="19">Cytochrome P450-C21</fullName>
    </alternativeName>
</protein>
<keyword evidence="6" id="KW-0754">Steroid-binding</keyword>
<dbReference type="PANTHER" id="PTHR24289">
    <property type="entry name" value="STEROID 17-ALPHA-HYDROXYLASE/17,20 LYASE"/>
    <property type="match status" value="1"/>
</dbReference>
<dbReference type="GO" id="GO:0020037">
    <property type="term" value="F:heme binding"/>
    <property type="evidence" value="ECO:0007669"/>
    <property type="project" value="Ensembl"/>
</dbReference>
<dbReference type="PROSITE" id="PS00086">
    <property type="entry name" value="CYTOCHROME_P450"/>
    <property type="match status" value="1"/>
</dbReference>
<dbReference type="Ensembl" id="ENSBGRT00000048068.1">
    <property type="protein sequence ID" value="ENSBGRP00000041453.1"/>
    <property type="gene ID" value="ENSBGRG00000025952.1"/>
</dbReference>
<evidence type="ECO:0000256" key="11">
    <source>
        <dbReference type="ARBA" id="ARBA00023004"/>
    </source>
</evidence>
<evidence type="ECO:0000256" key="8">
    <source>
        <dbReference type="ARBA" id="ARBA00022824"/>
    </source>
</evidence>
<evidence type="ECO:0000256" key="19">
    <source>
        <dbReference type="ARBA" id="ARBA00044265"/>
    </source>
</evidence>
<evidence type="ECO:0000256" key="13">
    <source>
        <dbReference type="ARBA" id="ARBA00023121"/>
    </source>
</evidence>
<keyword evidence="15" id="KW-0755">Steroidogenesis</keyword>
<evidence type="ECO:0000256" key="23">
    <source>
        <dbReference type="PIRSR" id="PIRSR602401-1"/>
    </source>
</evidence>
<evidence type="ECO:0000256" key="4">
    <source>
        <dbReference type="ARBA" id="ARBA00010617"/>
    </source>
</evidence>
<dbReference type="GO" id="GO:0034651">
    <property type="term" value="P:cortisol biosynthetic process"/>
    <property type="evidence" value="ECO:0007669"/>
    <property type="project" value="Ensembl"/>
</dbReference>
<evidence type="ECO:0000256" key="18">
    <source>
        <dbReference type="ARBA" id="ARBA00044217"/>
    </source>
</evidence>
<dbReference type="GO" id="GO:0042446">
    <property type="term" value="P:hormone biosynthetic process"/>
    <property type="evidence" value="ECO:0007669"/>
    <property type="project" value="TreeGrafter"/>
</dbReference>
<comment type="subcellular location">
    <subcellularLocation>
        <location evidence="3">Endoplasmic reticulum membrane</location>
        <topology evidence="3">Peripheral membrane protein</topology>
    </subcellularLocation>
    <subcellularLocation>
        <location evidence="2">Microsome membrane</location>
        <topology evidence="2">Peripheral membrane protein</topology>
    </subcellularLocation>
</comment>
<evidence type="ECO:0000256" key="7">
    <source>
        <dbReference type="ARBA" id="ARBA00022723"/>
    </source>
</evidence>
<dbReference type="EC" id="1.14.14.16" evidence="16"/>
<keyword evidence="9" id="KW-0492">Microsome</keyword>
<evidence type="ECO:0000256" key="2">
    <source>
        <dbReference type="ARBA" id="ARBA00004174"/>
    </source>
</evidence>
<evidence type="ECO:0000256" key="15">
    <source>
        <dbReference type="ARBA" id="ARBA00023250"/>
    </source>
</evidence>
<sequence length="586" mass="65031">MVLAGLLLLLTLLAGAHLLWGRWKLRNLHLPPLVPGFLHLLQPNLPIHLLSLTQKLGPVYRLRLGLQEVVVLNSKRTIEEAMIRKWVDFAGRPQIPSYKLVSQRCQDISLGDYSLLWKAHKKLTRSALLLGTRSSMEPWVDQLTQEFCERMRVQAGAPVTIQKEFSLLTCSIICYLTFGNKEDTLVHAFHDCVQDLMKTWDHWSIQILDMFFPNPGLWRLKQAIENRDHMVEKQLATRWESMVAGQWRDMTDYMLQGVGRQRVEEGPGQLLEGHVHMSVVDLFIGGTETTASTLSWAVAFLLHHPEIQRRLQEELDRELGPGASCSRVTYKDRARLPLLNATIAEVLRLRPVVPLALPHRTTRPSSIFGYDIPEGMVVIPNLQGAHLDETVWEQPHEFRPDRFLEPGANPSALAFGCGARVCLGESLARLELFVVLLRLLQAFTLLPPPVGALPSLQPDPYCGVNLKVQPFQVRLQPRGVEAGPGRAPVPSDGGGVGGRTRPVTCLGVSFYCSRTNPCPPPCKHGAVRSRVEKASAGGLMVKVAPGSSLGATPQCSAVMVGRWRGERRLSLPCPGAGSFLVSASFP</sequence>
<dbReference type="InterPro" id="IPR002401">
    <property type="entry name" value="Cyt_P450_E_grp-I"/>
</dbReference>
<evidence type="ECO:0000256" key="5">
    <source>
        <dbReference type="ARBA" id="ARBA00022617"/>
    </source>
</evidence>
<proteinExistence type="inferred from homology"/>
<comment type="cofactor">
    <cofactor evidence="23">
        <name>heme</name>
        <dbReference type="ChEBI" id="CHEBI:30413"/>
    </cofactor>
</comment>
<dbReference type="PANTHER" id="PTHR24289:SF17">
    <property type="entry name" value="STEROID 21-HYDROXYLASE ISOFORM X1"/>
    <property type="match status" value="1"/>
</dbReference>
<keyword evidence="10 24" id="KW-0560">Oxidoreductase</keyword>
<evidence type="ECO:0000256" key="20">
    <source>
        <dbReference type="ARBA" id="ARBA00044282"/>
    </source>
</evidence>
<dbReference type="InterPro" id="IPR036396">
    <property type="entry name" value="Cyt_P450_sf"/>
</dbReference>
<dbReference type="InterPro" id="IPR017972">
    <property type="entry name" value="Cyt_P450_CS"/>
</dbReference>
<reference evidence="25" key="3">
    <citation type="submission" date="2025-09" db="UniProtKB">
        <authorList>
            <consortium name="Ensembl"/>
        </authorList>
    </citation>
    <scope>IDENTIFICATION</scope>
</reference>
<dbReference type="FunFam" id="1.10.630.10:FF:000049">
    <property type="entry name" value="steroid 21-hydroxylase isoform X1"/>
    <property type="match status" value="1"/>
</dbReference>
<dbReference type="Gene3D" id="1.10.630.10">
    <property type="entry name" value="Cytochrome P450"/>
    <property type="match status" value="1"/>
</dbReference>
<keyword evidence="26" id="KW-1185">Reference proteome</keyword>
<dbReference type="AlphaFoldDB" id="A0A8B9Z2L6"/>
<evidence type="ECO:0000256" key="16">
    <source>
        <dbReference type="ARBA" id="ARBA00044040"/>
    </source>
</evidence>
<name>A0A8B9Z2L6_BOSMU</name>
<keyword evidence="5 23" id="KW-0349">Heme</keyword>
<keyword evidence="14" id="KW-0472">Membrane</keyword>
<evidence type="ECO:0000256" key="3">
    <source>
        <dbReference type="ARBA" id="ARBA00004406"/>
    </source>
</evidence>
<dbReference type="InterPro" id="IPR001128">
    <property type="entry name" value="Cyt_P450"/>
</dbReference>
<accession>A0A8B9Z2L6</accession>
<feature type="binding site" description="axial binding residue" evidence="23">
    <location>
        <position position="422"/>
    </location>
    <ligand>
        <name>heme</name>
        <dbReference type="ChEBI" id="CHEBI:30413"/>
    </ligand>
    <ligandPart>
        <name>Fe</name>
        <dbReference type="ChEBI" id="CHEBI:18248"/>
    </ligandPart>
</feature>
<dbReference type="GO" id="GO:0005506">
    <property type="term" value="F:iron ion binding"/>
    <property type="evidence" value="ECO:0007669"/>
    <property type="project" value="InterPro"/>
</dbReference>